<dbReference type="SUPFAM" id="SSF51338">
    <property type="entry name" value="Composite domain of metallo-dependent hydrolases"/>
    <property type="match status" value="1"/>
</dbReference>
<dbReference type="EC" id="3.5.4.1" evidence="4"/>
<feature type="domain" description="Amidohydrolase 3" evidence="3">
    <location>
        <begin position="51"/>
        <end position="394"/>
    </location>
</feature>
<reference evidence="4 5" key="1">
    <citation type="submission" date="2018-09" db="EMBL/GenBank/DDBJ databases">
        <authorList>
            <person name="Grouzdev D.S."/>
            <person name="Krutkina M.S."/>
        </authorList>
    </citation>
    <scope>NUCLEOTIDE SEQUENCE [LARGE SCALE GENOMIC DNA]</scope>
    <source>
        <strain evidence="4 5">RmlP001</strain>
    </source>
</reference>
<accession>A0A4Q2RCW6</accession>
<protein>
    <submittedName>
        <fullName evidence="4">Cytosine deaminase</fullName>
        <ecNumber evidence="4">3.5.4.1</ecNumber>
    </submittedName>
</protein>
<keyword evidence="2 4" id="KW-0378">Hydrolase</keyword>
<dbReference type="GO" id="GO:0046872">
    <property type="term" value="F:metal ion binding"/>
    <property type="evidence" value="ECO:0007669"/>
    <property type="project" value="UniProtKB-KW"/>
</dbReference>
<dbReference type="NCBIfam" id="NF004636">
    <property type="entry name" value="PRK05985.1"/>
    <property type="match status" value="1"/>
</dbReference>
<comment type="caution">
    <text evidence="4">The sequence shown here is derived from an EMBL/GenBank/DDBJ whole genome shotgun (WGS) entry which is preliminary data.</text>
</comment>
<dbReference type="SUPFAM" id="SSF51556">
    <property type="entry name" value="Metallo-dependent hydrolases"/>
    <property type="match status" value="1"/>
</dbReference>
<evidence type="ECO:0000256" key="2">
    <source>
        <dbReference type="ARBA" id="ARBA00022801"/>
    </source>
</evidence>
<dbReference type="Proteomes" id="UP000289411">
    <property type="component" value="Unassembled WGS sequence"/>
</dbReference>
<dbReference type="Gene3D" id="3.20.20.140">
    <property type="entry name" value="Metal-dependent hydrolases"/>
    <property type="match status" value="1"/>
</dbReference>
<dbReference type="PANTHER" id="PTHR32027:SF9">
    <property type="entry name" value="BLL3847 PROTEIN"/>
    <property type="match status" value="1"/>
</dbReference>
<keyword evidence="1" id="KW-0479">Metal-binding</keyword>
<dbReference type="FunFam" id="3.20.20.140:FF:000019">
    <property type="entry name" value="Cytosine deaminase"/>
    <property type="match status" value="1"/>
</dbReference>
<dbReference type="InterPro" id="IPR032466">
    <property type="entry name" value="Metal_Hydrolase"/>
</dbReference>
<keyword evidence="5" id="KW-1185">Reference proteome</keyword>
<dbReference type="EMBL" id="QYBC01000007">
    <property type="protein sequence ID" value="RYB05361.1"/>
    <property type="molecule type" value="Genomic_DNA"/>
</dbReference>
<evidence type="ECO:0000313" key="5">
    <source>
        <dbReference type="Proteomes" id="UP000289411"/>
    </source>
</evidence>
<dbReference type="InterPro" id="IPR052349">
    <property type="entry name" value="Metallo-hydrolase_Enzymes"/>
</dbReference>
<name>A0A4Q2RCW6_9HYPH</name>
<sequence>MSDPSPDALTLHDAILADGRRVDVLLSGGRIAAVAPAGDLPPAPGPSLACHGSLLSPCFVDGHVHLDKTLLGLPLIPHRPGSTVADRIRNEKDLRKTLPLSIEERGSRLIEQVVAFGTGAVRTHVDIDTEVGLSGLEAVLRLKEQYRAVVDIQVVAFPQSGILRDPGTADLLDAAMAAGADLVGGLDPAGIDGDVGGHLGAVFAIAGRHGAGVDIHLHDPGPLGAFELRDIAARTLATGLGGRVAVSHAYALGAIDDAELGRTAAALAEAGVAIMTNAPGTGPMPPVLRLRDAGVTVFAGSDNIRDAWWPYGDGDMLDRAAVIGYRQGFFTNDDLAQAFAMATVLPATVLGRRGYGLAVGDAADLVLLPSAGIADAVLERPRARTVLKRGRIVAAEGSYRGPGPATGAAA</sequence>
<evidence type="ECO:0000313" key="4">
    <source>
        <dbReference type="EMBL" id="RYB05361.1"/>
    </source>
</evidence>
<organism evidence="4 5">
    <name type="scientific">Lichenibacterium ramalinae</name>
    <dbReference type="NCBI Taxonomy" id="2316527"/>
    <lineage>
        <taxon>Bacteria</taxon>
        <taxon>Pseudomonadati</taxon>
        <taxon>Pseudomonadota</taxon>
        <taxon>Alphaproteobacteria</taxon>
        <taxon>Hyphomicrobiales</taxon>
        <taxon>Lichenihabitantaceae</taxon>
        <taxon>Lichenibacterium</taxon>
    </lineage>
</organism>
<dbReference type="InterPro" id="IPR013108">
    <property type="entry name" value="Amidohydro_3"/>
</dbReference>
<evidence type="ECO:0000256" key="1">
    <source>
        <dbReference type="ARBA" id="ARBA00022723"/>
    </source>
</evidence>
<proteinExistence type="predicted"/>
<dbReference type="RefSeq" id="WP_129219111.1">
    <property type="nucleotide sequence ID" value="NZ_QYBC01000007.1"/>
</dbReference>
<reference evidence="4 5" key="2">
    <citation type="submission" date="2019-02" db="EMBL/GenBank/DDBJ databases">
        <title>'Lichenibacterium ramalinii' gen. nov. sp. nov., 'Lichenibacterium minor' gen. nov. sp. nov.</title>
        <authorList>
            <person name="Pankratov T."/>
        </authorList>
    </citation>
    <scope>NUCLEOTIDE SEQUENCE [LARGE SCALE GENOMIC DNA]</scope>
    <source>
        <strain evidence="4 5">RmlP001</strain>
    </source>
</reference>
<dbReference type="Pfam" id="PF07969">
    <property type="entry name" value="Amidohydro_3"/>
    <property type="match status" value="1"/>
</dbReference>
<evidence type="ECO:0000259" key="3">
    <source>
        <dbReference type="Pfam" id="PF07969"/>
    </source>
</evidence>
<dbReference type="CDD" id="cd01293">
    <property type="entry name" value="Bact_CD"/>
    <property type="match status" value="1"/>
</dbReference>
<dbReference type="PANTHER" id="PTHR32027">
    <property type="entry name" value="CYTOSINE DEAMINASE"/>
    <property type="match status" value="1"/>
</dbReference>
<dbReference type="AlphaFoldDB" id="A0A4Q2RCW6"/>
<gene>
    <name evidence="4" type="ORF">D3272_10515</name>
</gene>
<dbReference type="InterPro" id="IPR011059">
    <property type="entry name" value="Metal-dep_hydrolase_composite"/>
</dbReference>
<dbReference type="OrthoDB" id="9815027at2"/>
<dbReference type="Gene3D" id="2.30.40.10">
    <property type="entry name" value="Urease, subunit C, domain 1"/>
    <property type="match status" value="1"/>
</dbReference>
<dbReference type="GO" id="GO:0004131">
    <property type="term" value="F:cytosine deaminase activity"/>
    <property type="evidence" value="ECO:0007669"/>
    <property type="project" value="UniProtKB-EC"/>
</dbReference>